<sequence length="88" mass="10072">MREVLCPDKIIKKVEKRYGRPATECHDVPSQRQKPVAVRLSPWTSGRSRSSGSSPCSRPSRRLPVAHGGSRFCDLRRRVRSRISRDSR</sequence>
<protein>
    <submittedName>
        <fullName evidence="2">Uncharacterized protein</fullName>
    </submittedName>
</protein>
<dbReference type="Proteomes" id="UP000003676">
    <property type="component" value="Unassembled WGS sequence"/>
</dbReference>
<evidence type="ECO:0000256" key="1">
    <source>
        <dbReference type="SAM" id="MobiDB-lite"/>
    </source>
</evidence>
<reference evidence="2 3" key="1">
    <citation type="submission" date="2008-10" db="EMBL/GenBank/DDBJ databases">
        <title>Draft genome sequence of Desulvovibrio piger (ATCC 29098).</title>
        <authorList>
            <person name="Sudarsanam P."/>
            <person name="Ley R."/>
            <person name="Guruge J."/>
            <person name="Turnbaugh P.J."/>
            <person name="Mahowald M."/>
            <person name="Liep D."/>
            <person name="Gordon J."/>
        </authorList>
    </citation>
    <scope>NUCLEOTIDE SEQUENCE [LARGE SCALE GENOMIC DNA]</scope>
    <source>
        <strain evidence="2 3">ATCC 29098</strain>
    </source>
</reference>
<proteinExistence type="predicted"/>
<reference evidence="2 3" key="2">
    <citation type="submission" date="2008-10" db="EMBL/GenBank/DDBJ databases">
        <authorList>
            <person name="Fulton L."/>
            <person name="Clifton S."/>
            <person name="Fulton B."/>
            <person name="Xu J."/>
            <person name="Minx P."/>
            <person name="Pepin K.H."/>
            <person name="Johnson M."/>
            <person name="Bhonagiri V."/>
            <person name="Nash W.E."/>
            <person name="Mardis E.R."/>
            <person name="Wilson R.K."/>
        </authorList>
    </citation>
    <scope>NUCLEOTIDE SEQUENCE [LARGE SCALE GENOMIC DNA]</scope>
    <source>
        <strain evidence="2 3">ATCC 29098</strain>
    </source>
</reference>
<dbReference type="AlphaFoldDB" id="B6WQC1"/>
<feature type="compositionally biased region" description="Low complexity" evidence="1">
    <location>
        <begin position="45"/>
        <end position="58"/>
    </location>
</feature>
<name>B6WQC1_9BACT</name>
<accession>B6WQC1</accession>
<gene>
    <name evidence="2" type="ORF">DESPIG_00245</name>
</gene>
<evidence type="ECO:0000313" key="2">
    <source>
        <dbReference type="EMBL" id="EEB34843.1"/>
    </source>
</evidence>
<comment type="caution">
    <text evidence="2">The sequence shown here is derived from an EMBL/GenBank/DDBJ whole genome shotgun (WGS) entry which is preliminary data.</text>
</comment>
<feature type="region of interest" description="Disordered" evidence="1">
    <location>
        <begin position="22"/>
        <end position="68"/>
    </location>
</feature>
<organism evidence="2 3">
    <name type="scientific">Desulfovibrio piger ATCC 29098</name>
    <dbReference type="NCBI Taxonomy" id="411464"/>
    <lineage>
        <taxon>Bacteria</taxon>
        <taxon>Pseudomonadati</taxon>
        <taxon>Thermodesulfobacteriota</taxon>
        <taxon>Desulfovibrionia</taxon>
        <taxon>Desulfovibrionales</taxon>
        <taxon>Desulfovibrionaceae</taxon>
        <taxon>Desulfovibrio</taxon>
    </lineage>
</organism>
<evidence type="ECO:0000313" key="3">
    <source>
        <dbReference type="Proteomes" id="UP000003676"/>
    </source>
</evidence>
<dbReference type="HOGENOM" id="CLU_2464069_0_0_7"/>
<dbReference type="EMBL" id="ABXU01000010">
    <property type="protein sequence ID" value="EEB34843.1"/>
    <property type="molecule type" value="Genomic_DNA"/>
</dbReference>